<dbReference type="InterPro" id="IPR013785">
    <property type="entry name" value="Aldolase_TIM"/>
</dbReference>
<dbReference type="EMBL" id="CP117811">
    <property type="protein sequence ID" value="WDE96058.1"/>
    <property type="molecule type" value="Genomic_DNA"/>
</dbReference>
<protein>
    <recommendedName>
        <fullName evidence="3">2-dehydro-3-deoxy-6-phosphogalactonate aldolase</fullName>
    </recommendedName>
</protein>
<reference evidence="1 2" key="1">
    <citation type="submission" date="2023-02" db="EMBL/GenBank/DDBJ databases">
        <title>Genome sequence of Lentisphaera profundi SAORIC-696.</title>
        <authorList>
            <person name="Kim e."/>
            <person name="Cho J.-C."/>
            <person name="Choi A."/>
            <person name="Kang I."/>
        </authorList>
    </citation>
    <scope>NUCLEOTIDE SEQUENCE [LARGE SCALE GENOMIC DNA]</scope>
    <source>
        <strain evidence="1 2">SAORIC-696</strain>
    </source>
</reference>
<evidence type="ECO:0000313" key="2">
    <source>
        <dbReference type="Proteomes" id="UP001214250"/>
    </source>
</evidence>
<evidence type="ECO:0000313" key="1">
    <source>
        <dbReference type="EMBL" id="WDE96058.1"/>
    </source>
</evidence>
<evidence type="ECO:0008006" key="3">
    <source>
        <dbReference type="Google" id="ProtNLM"/>
    </source>
</evidence>
<proteinExistence type="predicted"/>
<dbReference type="SUPFAM" id="SSF51569">
    <property type="entry name" value="Aldolase"/>
    <property type="match status" value="1"/>
</dbReference>
<dbReference type="Proteomes" id="UP001214250">
    <property type="component" value="Chromosome 1"/>
</dbReference>
<keyword evidence="2" id="KW-1185">Reference proteome</keyword>
<dbReference type="RefSeq" id="WP_274150037.1">
    <property type="nucleotide sequence ID" value="NZ_CP117811.1"/>
</dbReference>
<name>A0ABY7VVH5_9BACT</name>
<accession>A0ABY7VVH5</accession>
<gene>
    <name evidence="1" type="ORF">PQO03_10065</name>
</gene>
<organism evidence="1 2">
    <name type="scientific">Lentisphaera profundi</name>
    <dbReference type="NCBI Taxonomy" id="1658616"/>
    <lineage>
        <taxon>Bacteria</taxon>
        <taxon>Pseudomonadati</taxon>
        <taxon>Lentisphaerota</taxon>
        <taxon>Lentisphaeria</taxon>
        <taxon>Lentisphaerales</taxon>
        <taxon>Lentisphaeraceae</taxon>
        <taxon>Lentisphaera</taxon>
    </lineage>
</organism>
<dbReference type="Gene3D" id="3.20.20.70">
    <property type="entry name" value="Aldolase class I"/>
    <property type="match status" value="1"/>
</dbReference>
<sequence>MPKGTEIYAVGGVDLSNVKDWTEVGADGFGLGGSLYKPGKDLSQLAQDAQSFCQLFK</sequence>